<keyword evidence="4" id="KW-1185">Reference proteome</keyword>
<reference evidence="4" key="1">
    <citation type="journal article" date="2019" name="Int. J. Syst. Evol. Microbiol.">
        <title>The Global Catalogue of Microorganisms (GCM) 10K type strain sequencing project: providing services to taxonomists for standard genome sequencing and annotation.</title>
        <authorList>
            <consortium name="The Broad Institute Genomics Platform"/>
            <consortium name="The Broad Institute Genome Sequencing Center for Infectious Disease"/>
            <person name="Wu L."/>
            <person name="Ma J."/>
        </authorList>
    </citation>
    <scope>NUCLEOTIDE SEQUENCE [LARGE SCALE GENOMIC DNA]</scope>
    <source>
        <strain evidence="4">JCM 4147</strain>
    </source>
</reference>
<proteinExistence type="predicted"/>
<feature type="chain" id="PRO_5046124995" evidence="1">
    <location>
        <begin position="31"/>
        <end position="325"/>
    </location>
</feature>
<dbReference type="InterPro" id="IPR006311">
    <property type="entry name" value="TAT_signal"/>
</dbReference>
<dbReference type="SUPFAM" id="SSF53474">
    <property type="entry name" value="alpha/beta-Hydrolases"/>
    <property type="match status" value="1"/>
</dbReference>
<dbReference type="InterPro" id="IPR029058">
    <property type="entry name" value="AB_hydrolase_fold"/>
</dbReference>
<name>A0ABW1GU72_9ACTN</name>
<keyword evidence="3" id="KW-0378">Hydrolase</keyword>
<evidence type="ECO:0000313" key="3">
    <source>
        <dbReference type="EMBL" id="MFC5918414.1"/>
    </source>
</evidence>
<feature type="domain" description="DUF1023" evidence="2">
    <location>
        <begin position="99"/>
        <end position="261"/>
    </location>
</feature>
<dbReference type="Proteomes" id="UP001596200">
    <property type="component" value="Unassembled WGS sequence"/>
</dbReference>
<evidence type="ECO:0000313" key="4">
    <source>
        <dbReference type="Proteomes" id="UP001596200"/>
    </source>
</evidence>
<keyword evidence="1" id="KW-0732">Signal</keyword>
<dbReference type="EMBL" id="JBHSPU010000039">
    <property type="protein sequence ID" value="MFC5918414.1"/>
    <property type="molecule type" value="Genomic_DNA"/>
</dbReference>
<sequence length="325" mass="33862">MPSHPRGSRLRRGLLAALVAASVAVPVSGAAGPTAVPAPAPTVRSPLRTAAPEALAERYAATRADIGAAERTAARHGDRKRAAALHAMAAPARRFLAFDGRDGGRGVEIFGDLSRAERIAVLVPGAGIGIDHYWRLRNGSLALRGELGERSAVVAWLGYRTPTTVSPTSVTSGRAAEAAPELARFIQELNRIRPEARTTLLCHSYGSVVCARAAHGLPVTNIVLYGSPGTGYRNAAALHTRATIWAGRASDDWIADVPHIELRLPFVDIGFGTDPVSPAFGAEIFAAGTGGHSDYLKTGSVPLRNIARIVAGAAGSAETPGEHHA</sequence>
<comment type="caution">
    <text evidence="3">The sequence shown here is derived from an EMBL/GenBank/DDBJ whole genome shotgun (WGS) entry which is preliminary data.</text>
</comment>
<gene>
    <name evidence="3" type="ORF">ACFP1B_34045</name>
</gene>
<protein>
    <submittedName>
        <fullName evidence="3">Alpha/beta hydrolase</fullName>
    </submittedName>
</protein>
<dbReference type="GO" id="GO:0016787">
    <property type="term" value="F:hydrolase activity"/>
    <property type="evidence" value="ECO:0007669"/>
    <property type="project" value="UniProtKB-KW"/>
</dbReference>
<dbReference type="RefSeq" id="WP_344515087.1">
    <property type="nucleotide sequence ID" value="NZ_BAAATU010000032.1"/>
</dbReference>
<feature type="signal peptide" evidence="1">
    <location>
        <begin position="1"/>
        <end position="30"/>
    </location>
</feature>
<organism evidence="3 4">
    <name type="scientific">Streptomyces pulveraceus</name>
    <dbReference type="NCBI Taxonomy" id="68258"/>
    <lineage>
        <taxon>Bacteria</taxon>
        <taxon>Bacillati</taxon>
        <taxon>Actinomycetota</taxon>
        <taxon>Actinomycetes</taxon>
        <taxon>Kitasatosporales</taxon>
        <taxon>Streptomycetaceae</taxon>
        <taxon>Streptomyces</taxon>
    </lineage>
</organism>
<dbReference type="InterPro" id="IPR010427">
    <property type="entry name" value="DUF1023"/>
</dbReference>
<evidence type="ECO:0000256" key="1">
    <source>
        <dbReference type="SAM" id="SignalP"/>
    </source>
</evidence>
<evidence type="ECO:0000259" key="2">
    <source>
        <dbReference type="Pfam" id="PF06259"/>
    </source>
</evidence>
<dbReference type="PROSITE" id="PS51318">
    <property type="entry name" value="TAT"/>
    <property type="match status" value="1"/>
</dbReference>
<accession>A0ABW1GU72</accession>
<dbReference type="Gene3D" id="3.40.50.1820">
    <property type="entry name" value="alpha/beta hydrolase"/>
    <property type="match status" value="1"/>
</dbReference>
<dbReference type="Pfam" id="PF06259">
    <property type="entry name" value="Abhydrolase_8"/>
    <property type="match status" value="1"/>
</dbReference>